<dbReference type="InterPro" id="IPR013785">
    <property type="entry name" value="Aldolase_TIM"/>
</dbReference>
<dbReference type="UniPathway" id="UPA00079"/>
<dbReference type="SFLD" id="SFLDS00029">
    <property type="entry name" value="Radical_SAM"/>
    <property type="match status" value="1"/>
</dbReference>
<dbReference type="PANTHER" id="PTHR43076:SF1">
    <property type="entry name" value="LIPOYL SYNTHASE 2"/>
    <property type="match status" value="1"/>
</dbReference>
<evidence type="ECO:0000256" key="8">
    <source>
        <dbReference type="PIRSR" id="PIRSR004762-2"/>
    </source>
</evidence>
<feature type="binding site" evidence="6 7">
    <location>
        <position position="66"/>
    </location>
    <ligand>
        <name>[4Fe-4S] cluster</name>
        <dbReference type="ChEBI" id="CHEBI:49883"/>
        <note>4Fe-4S-S-AdoMet</note>
    </ligand>
</feature>
<feature type="binding site" evidence="8">
    <location>
        <position position="304"/>
    </location>
    <ligand>
        <name>(3R)-3-methyl-D-ornithine</name>
        <dbReference type="ChEBI" id="CHEBI:64642"/>
    </ligand>
</feature>
<comment type="similarity">
    <text evidence="6">Belongs to the radical SAM superfamily. MqnC family.</text>
</comment>
<keyword evidence="6" id="KW-0560">Oxidoreductase</keyword>
<dbReference type="EMBL" id="CP048877">
    <property type="protein sequence ID" value="QIJ72835.1"/>
    <property type="molecule type" value="Genomic_DNA"/>
</dbReference>
<evidence type="ECO:0000259" key="9">
    <source>
        <dbReference type="PROSITE" id="PS51918"/>
    </source>
</evidence>
<proteinExistence type="inferred from homology"/>
<evidence type="ECO:0000313" key="11">
    <source>
        <dbReference type="Proteomes" id="UP000502179"/>
    </source>
</evidence>
<evidence type="ECO:0000256" key="3">
    <source>
        <dbReference type="ARBA" id="ARBA00022723"/>
    </source>
</evidence>
<organism evidence="10 11">
    <name type="scientific">Thermosulfuriphilus ammonigenes</name>
    <dbReference type="NCBI Taxonomy" id="1936021"/>
    <lineage>
        <taxon>Bacteria</taxon>
        <taxon>Pseudomonadati</taxon>
        <taxon>Thermodesulfobacteriota</taxon>
        <taxon>Thermodesulfobacteria</taxon>
        <taxon>Thermodesulfobacteriales</taxon>
        <taxon>Thermodesulfobacteriaceae</taxon>
        <taxon>Thermosulfuriphilus</taxon>
    </lineage>
</organism>
<dbReference type="InterPro" id="IPR020050">
    <property type="entry name" value="FO_synthase_su2"/>
</dbReference>
<keyword evidence="3 6" id="KW-0479">Metal-binding</keyword>
<dbReference type="GO" id="GO:0016765">
    <property type="term" value="F:transferase activity, transferring alkyl or aryl (other than methyl) groups"/>
    <property type="evidence" value="ECO:0007669"/>
    <property type="project" value="InterPro"/>
</dbReference>
<dbReference type="SFLD" id="SFLDG01389">
    <property type="entry name" value="menaquinone_synthsis_involved"/>
    <property type="match status" value="1"/>
</dbReference>
<keyword evidence="1 6" id="KW-0004">4Fe-4S</keyword>
<dbReference type="NCBIfam" id="TIGR03699">
    <property type="entry name" value="menaquin_MqnC"/>
    <property type="match status" value="1"/>
</dbReference>
<evidence type="ECO:0000256" key="5">
    <source>
        <dbReference type="ARBA" id="ARBA00023014"/>
    </source>
</evidence>
<feature type="binding site" evidence="8">
    <location>
        <position position="282"/>
    </location>
    <ligand>
        <name>(3R)-3-methyl-D-ornithine</name>
        <dbReference type="ChEBI" id="CHEBI:64642"/>
    </ligand>
</feature>
<dbReference type="Pfam" id="PF19288">
    <property type="entry name" value="CofH_C"/>
    <property type="match status" value="1"/>
</dbReference>
<evidence type="ECO:0000313" key="10">
    <source>
        <dbReference type="EMBL" id="QIJ72835.1"/>
    </source>
</evidence>
<dbReference type="Gene3D" id="3.20.20.70">
    <property type="entry name" value="Aldolase class I"/>
    <property type="match status" value="1"/>
</dbReference>
<keyword evidence="6" id="KW-0474">Menaquinone biosynthesis</keyword>
<feature type="binding site" evidence="8">
    <location>
        <position position="171"/>
    </location>
    <ligand>
        <name>S-adenosyl-L-methionine</name>
        <dbReference type="ChEBI" id="CHEBI:59789"/>
    </ligand>
</feature>
<feature type="binding site" evidence="6 7">
    <location>
        <position position="59"/>
    </location>
    <ligand>
        <name>[4Fe-4S] cluster</name>
        <dbReference type="ChEBI" id="CHEBI:49883"/>
        <note>4Fe-4S-S-AdoMet</note>
    </ligand>
</feature>
<feature type="binding site" evidence="8">
    <location>
        <position position="135"/>
    </location>
    <ligand>
        <name>(3R)-3-methyl-D-ornithine</name>
        <dbReference type="ChEBI" id="CHEBI:64642"/>
    </ligand>
</feature>
<dbReference type="RefSeq" id="WP_166033051.1">
    <property type="nucleotide sequence ID" value="NZ_CP048877.1"/>
</dbReference>
<keyword evidence="2 6" id="KW-0949">S-adenosyl-L-methionine</keyword>
<dbReference type="SFLD" id="SFLDF00342">
    <property type="entry name" value="cyclic_dehypoxanthine_futalosi"/>
    <property type="match status" value="1"/>
</dbReference>
<dbReference type="SUPFAM" id="SSF102114">
    <property type="entry name" value="Radical SAM enzymes"/>
    <property type="match status" value="1"/>
</dbReference>
<dbReference type="PANTHER" id="PTHR43076">
    <property type="entry name" value="FO SYNTHASE (COFH)"/>
    <property type="match status" value="1"/>
</dbReference>
<dbReference type="NCBIfam" id="TIGR00423">
    <property type="entry name" value="CofH family radical SAM protein"/>
    <property type="match status" value="1"/>
</dbReference>
<sequence>MCQRVLDGHRIGLGEALCLYHEADLTSLGALAHEVRLRLHPQPLVTYVVDRNINYTNVCLSGCKFCAFFRAPGQDGGYVLDKETLRQKIQETLDLGGTQILLQGGLHPDLDLSFYEEMLRFMKTEFPGLHIHGFSPPEIVHFSEISGLSIVKVLERLIAAGLDSIPGGGAEILVDRVREQLSPRKCSAQAWLEVMETAHRLGLKTTATMMFGHIETIEERLTHILRIRDLQDRTGGFTAFIPWPFQPRNTAIDVLPASGAEYLRTLAISRILLDNIPNIQASWVTQGPKIAQVALYFGANDFGSTMIEENVVAATGVSHRLSVEEIRRFIEEAGFEARQRLMDYTLVES</sequence>
<evidence type="ECO:0000256" key="4">
    <source>
        <dbReference type="ARBA" id="ARBA00023004"/>
    </source>
</evidence>
<dbReference type="PIRSF" id="PIRSF004762">
    <property type="entry name" value="CHP00423"/>
    <property type="match status" value="1"/>
</dbReference>
<evidence type="ECO:0000256" key="6">
    <source>
        <dbReference type="HAMAP-Rule" id="MF_00992"/>
    </source>
</evidence>
<dbReference type="Proteomes" id="UP000502179">
    <property type="component" value="Chromosome"/>
</dbReference>
<dbReference type="GO" id="GO:0046992">
    <property type="term" value="F:oxidoreductase activity, acting on X-H and Y-H to form an X-Y bond"/>
    <property type="evidence" value="ECO:0007669"/>
    <property type="project" value="UniProtKB-UniRule"/>
</dbReference>
<keyword evidence="11" id="KW-1185">Reference proteome</keyword>
<dbReference type="EC" id="1.21.98.1" evidence="6"/>
<comment type="pathway">
    <text evidence="6">Quinol/quinone metabolism; menaquinone biosynthesis.</text>
</comment>
<feature type="binding site" evidence="6 7">
    <location>
        <position position="63"/>
    </location>
    <ligand>
        <name>[4Fe-4S] cluster</name>
        <dbReference type="ChEBI" id="CHEBI:49883"/>
        <note>4Fe-4S-S-AdoMet</note>
    </ligand>
</feature>
<comment type="function">
    <text evidence="6">Radical SAM enzyme that catalyzes the cyclization of dehypoxanthine futalosine (DHFL) into cyclic dehypoxanthine futalosine (CDHFL), a step in the biosynthesis of menaquinone (MK, vitamin K2).</text>
</comment>
<dbReference type="InterPro" id="IPR007197">
    <property type="entry name" value="rSAM"/>
</dbReference>
<reference evidence="10 11" key="1">
    <citation type="submission" date="2020-02" db="EMBL/GenBank/DDBJ databases">
        <title>Genome analysis of Thermosulfuriphilus ammonigenes ST65T, an anaerobic thermophilic chemolithoautotrophic bacterium isolated from a deep-sea hydrothermal vent.</title>
        <authorList>
            <person name="Slobodkina G."/>
            <person name="Allioux M."/>
            <person name="Merkel A."/>
            <person name="Alain K."/>
            <person name="Jebbar M."/>
            <person name="Slobodkin A."/>
        </authorList>
    </citation>
    <scope>NUCLEOTIDE SEQUENCE [LARGE SCALE GENOMIC DNA]</scope>
    <source>
        <strain evidence="10 11">ST65</strain>
    </source>
</reference>
<evidence type="ECO:0000256" key="1">
    <source>
        <dbReference type="ARBA" id="ARBA00022485"/>
    </source>
</evidence>
<dbReference type="GO" id="GO:0051539">
    <property type="term" value="F:4 iron, 4 sulfur cluster binding"/>
    <property type="evidence" value="ECO:0007669"/>
    <property type="project" value="UniProtKB-KW"/>
</dbReference>
<keyword evidence="4 6" id="KW-0408">Iron</keyword>
<evidence type="ECO:0000256" key="2">
    <source>
        <dbReference type="ARBA" id="ARBA00022691"/>
    </source>
</evidence>
<dbReference type="GO" id="GO:0044689">
    <property type="term" value="F:7,8-didemethyl-8-hydroxy-5-deazariboflavin synthase activity"/>
    <property type="evidence" value="ECO:0007669"/>
    <property type="project" value="TreeGrafter"/>
</dbReference>
<feature type="domain" description="Radical SAM core" evidence="9">
    <location>
        <begin position="45"/>
        <end position="277"/>
    </location>
</feature>
<name>A0A6G7PYQ9_9BACT</name>
<dbReference type="PROSITE" id="PS51918">
    <property type="entry name" value="RADICAL_SAM"/>
    <property type="match status" value="1"/>
</dbReference>
<dbReference type="Pfam" id="PF04055">
    <property type="entry name" value="Radical_SAM"/>
    <property type="match status" value="1"/>
</dbReference>
<comment type="cofactor">
    <cofactor evidence="6 7">
        <name>[4Fe-4S] cluster</name>
        <dbReference type="ChEBI" id="CHEBI:49883"/>
    </cofactor>
    <text evidence="6 7">Binds 1 [4Fe-4S] cluster. The cluster is coordinated with 3 cysteines and an exchangeable S-adenosyl-L-methionine.</text>
</comment>
<dbReference type="KEGG" id="tav:G4V39_03360"/>
<keyword evidence="5 6" id="KW-0411">Iron-sulfur</keyword>
<dbReference type="InterPro" id="IPR034405">
    <property type="entry name" value="F420"/>
</dbReference>
<dbReference type="SFLD" id="SFLDF00343">
    <property type="entry name" value="aminofutalosine_synthase_(mqnE"/>
    <property type="match status" value="1"/>
</dbReference>
<dbReference type="GO" id="GO:0005506">
    <property type="term" value="F:iron ion binding"/>
    <property type="evidence" value="ECO:0007669"/>
    <property type="project" value="UniProtKB-UniRule"/>
</dbReference>
<dbReference type="InterPro" id="IPR022431">
    <property type="entry name" value="Cyclic_DHFL_synthase_mqnC"/>
</dbReference>
<dbReference type="InterPro" id="IPR058240">
    <property type="entry name" value="rSAM_sf"/>
</dbReference>
<dbReference type="InterPro" id="IPR045567">
    <property type="entry name" value="CofH/MnqC-like_C"/>
</dbReference>
<feature type="binding site" evidence="8">
    <location>
        <position position="65"/>
    </location>
    <ligand>
        <name>S-adenosyl-L-methionine</name>
        <dbReference type="ChEBI" id="CHEBI:59789"/>
    </ligand>
</feature>
<dbReference type="GO" id="GO:0009234">
    <property type="term" value="P:menaquinone biosynthetic process"/>
    <property type="evidence" value="ECO:0007669"/>
    <property type="project" value="UniProtKB-UniRule"/>
</dbReference>
<evidence type="ECO:0000256" key="7">
    <source>
        <dbReference type="PIRSR" id="PIRSR004762-1"/>
    </source>
</evidence>
<dbReference type="HAMAP" id="MF_00992">
    <property type="entry name" value="MqnC"/>
    <property type="match status" value="1"/>
</dbReference>
<dbReference type="AlphaFoldDB" id="A0A6G7PYQ9"/>
<comment type="catalytic activity">
    <reaction evidence="6">
        <text>dehypoxanthine futalosine + S-adenosyl-L-methionine = cyclic dehypoxanthinylfutalosinate + 5'-deoxyadenosine + L-methionine + H(+)</text>
        <dbReference type="Rhea" id="RHEA:33083"/>
        <dbReference type="ChEBI" id="CHEBI:15378"/>
        <dbReference type="ChEBI" id="CHEBI:17319"/>
        <dbReference type="ChEBI" id="CHEBI:57844"/>
        <dbReference type="ChEBI" id="CHEBI:58864"/>
        <dbReference type="ChEBI" id="CHEBI:59789"/>
        <dbReference type="ChEBI" id="CHEBI:64270"/>
        <dbReference type="EC" id="1.21.98.1"/>
    </reaction>
</comment>
<protein>
    <recommendedName>
        <fullName evidence="6">Cyclic dehypoxanthine futalosine synthase</fullName>
        <shortName evidence="6">Cyclic DHFL synthase</shortName>
        <ecNumber evidence="6">1.21.98.1</ecNumber>
    </recommendedName>
    <alternativeName>
        <fullName evidence="6">Dehypoxanthine futalosine cyclase</fullName>
        <shortName evidence="6">DHFL cyclase</shortName>
    </alternativeName>
    <alternativeName>
        <fullName evidence="6">Menaquinone biosynthetic enzyme MqnC</fullName>
    </alternativeName>
</protein>
<accession>A0A6G7PYQ9</accession>
<gene>
    <name evidence="6 10" type="primary">mqnC</name>
    <name evidence="10" type="ORF">G4V39_03360</name>
</gene>
<dbReference type="SFLD" id="SFLDG01064">
    <property type="entry name" value="F420__menaquinone_cofactor_bio"/>
    <property type="match status" value="1"/>
</dbReference>